<sequence length="73" mass="8023">MGSDRLLAQTADQQGGGDEQAGFGSDADRHRDPYSQQANQGRPARRVAVSRWLQAPIGRVPPQIKPQPEQFQP</sequence>
<feature type="region of interest" description="Disordered" evidence="1">
    <location>
        <begin position="1"/>
        <end position="47"/>
    </location>
</feature>
<protein>
    <submittedName>
        <fullName evidence="2">Uncharacterized protein</fullName>
    </submittedName>
</protein>
<evidence type="ECO:0000313" key="2">
    <source>
        <dbReference type="EMBL" id="KMQ83053.1"/>
    </source>
</evidence>
<evidence type="ECO:0000256" key="1">
    <source>
        <dbReference type="SAM" id="MobiDB-lite"/>
    </source>
</evidence>
<evidence type="ECO:0000313" key="3">
    <source>
        <dbReference type="Proteomes" id="UP000036403"/>
    </source>
</evidence>
<dbReference type="PaxDb" id="67767-A0A0J7JXZ2"/>
<dbReference type="AlphaFoldDB" id="A0A0J7JXZ2"/>
<proteinExistence type="predicted"/>
<gene>
    <name evidence="2" type="ORF">RF55_21073</name>
</gene>
<dbReference type="EMBL" id="LBMM01021567">
    <property type="protein sequence ID" value="KMQ83053.1"/>
    <property type="molecule type" value="Genomic_DNA"/>
</dbReference>
<reference evidence="2 3" key="1">
    <citation type="submission" date="2015-04" db="EMBL/GenBank/DDBJ databases">
        <title>Lasius niger genome sequencing.</title>
        <authorList>
            <person name="Konorov E.A."/>
            <person name="Nikitin M.A."/>
            <person name="Kirill M.V."/>
            <person name="Chang P."/>
        </authorList>
    </citation>
    <scope>NUCLEOTIDE SEQUENCE [LARGE SCALE GENOMIC DNA]</scope>
    <source>
        <tissue evidence="2">Whole</tissue>
    </source>
</reference>
<accession>A0A0J7JXZ2</accession>
<comment type="caution">
    <text evidence="2">The sequence shown here is derived from an EMBL/GenBank/DDBJ whole genome shotgun (WGS) entry which is preliminary data.</text>
</comment>
<name>A0A0J7JXZ2_LASNI</name>
<dbReference type="Proteomes" id="UP000036403">
    <property type="component" value="Unassembled WGS sequence"/>
</dbReference>
<keyword evidence="3" id="KW-1185">Reference proteome</keyword>
<organism evidence="2 3">
    <name type="scientific">Lasius niger</name>
    <name type="common">Black garden ant</name>
    <dbReference type="NCBI Taxonomy" id="67767"/>
    <lineage>
        <taxon>Eukaryota</taxon>
        <taxon>Metazoa</taxon>
        <taxon>Ecdysozoa</taxon>
        <taxon>Arthropoda</taxon>
        <taxon>Hexapoda</taxon>
        <taxon>Insecta</taxon>
        <taxon>Pterygota</taxon>
        <taxon>Neoptera</taxon>
        <taxon>Endopterygota</taxon>
        <taxon>Hymenoptera</taxon>
        <taxon>Apocrita</taxon>
        <taxon>Aculeata</taxon>
        <taxon>Formicoidea</taxon>
        <taxon>Formicidae</taxon>
        <taxon>Formicinae</taxon>
        <taxon>Lasius</taxon>
        <taxon>Lasius</taxon>
    </lineage>
</organism>